<evidence type="ECO:0000256" key="5">
    <source>
        <dbReference type="ARBA" id="ARBA00022729"/>
    </source>
</evidence>
<keyword evidence="5 12" id="KW-0732">Signal</keyword>
<evidence type="ECO:0000256" key="6">
    <source>
        <dbReference type="ARBA" id="ARBA00023077"/>
    </source>
</evidence>
<dbReference type="PANTHER" id="PTHR30069">
    <property type="entry name" value="TONB-DEPENDENT OUTER MEMBRANE RECEPTOR"/>
    <property type="match status" value="1"/>
</dbReference>
<evidence type="ECO:0000259" key="13">
    <source>
        <dbReference type="Pfam" id="PF00593"/>
    </source>
</evidence>
<dbReference type="CDD" id="cd01347">
    <property type="entry name" value="ligand_gated_channel"/>
    <property type="match status" value="1"/>
</dbReference>
<evidence type="ECO:0000256" key="9">
    <source>
        <dbReference type="ARBA" id="ARBA00023237"/>
    </source>
</evidence>
<dbReference type="SUPFAM" id="SSF56935">
    <property type="entry name" value="Porins"/>
    <property type="match status" value="1"/>
</dbReference>
<comment type="subcellular location">
    <subcellularLocation>
        <location evidence="1 10">Cell outer membrane</location>
        <topology evidence="1 10">Multi-pass membrane protein</topology>
    </subcellularLocation>
</comment>
<protein>
    <submittedName>
        <fullName evidence="15">TonB-dependent receptor plug</fullName>
    </submittedName>
</protein>
<dbReference type="InterPro" id="IPR036942">
    <property type="entry name" value="Beta-barrel_TonB_sf"/>
</dbReference>
<proteinExistence type="inferred from homology"/>
<evidence type="ECO:0000313" key="15">
    <source>
        <dbReference type="EMBL" id="ADD67605.1"/>
    </source>
</evidence>
<dbReference type="RefSeq" id="WP_013010136.1">
    <property type="nucleotide sequence ID" value="NC_013943.1"/>
</dbReference>
<evidence type="ECO:0000256" key="8">
    <source>
        <dbReference type="ARBA" id="ARBA00023170"/>
    </source>
</evidence>
<dbReference type="InterPro" id="IPR037066">
    <property type="entry name" value="Plug_dom_sf"/>
</dbReference>
<keyword evidence="6 11" id="KW-0798">TonB box</keyword>
<evidence type="ECO:0000259" key="14">
    <source>
        <dbReference type="Pfam" id="PF07715"/>
    </source>
</evidence>
<dbReference type="KEGG" id="dap:Dacet_0825"/>
<evidence type="ECO:0000256" key="12">
    <source>
        <dbReference type="SAM" id="SignalP"/>
    </source>
</evidence>
<keyword evidence="4 10" id="KW-0812">Transmembrane</keyword>
<evidence type="ECO:0000256" key="7">
    <source>
        <dbReference type="ARBA" id="ARBA00023136"/>
    </source>
</evidence>
<organism evidence="15 16">
    <name type="scientific">Denitrovibrio acetiphilus (strain DSM 12809 / NBRC 114555 / N2460)</name>
    <dbReference type="NCBI Taxonomy" id="522772"/>
    <lineage>
        <taxon>Bacteria</taxon>
        <taxon>Pseudomonadati</taxon>
        <taxon>Deferribacterota</taxon>
        <taxon>Deferribacteres</taxon>
        <taxon>Deferribacterales</taxon>
        <taxon>Geovibrionaceae</taxon>
        <taxon>Denitrovibrio</taxon>
    </lineage>
</organism>
<name>D4H5I5_DENA2</name>
<dbReference type="PaxDb" id="522772-Dacet_0825"/>
<dbReference type="Proteomes" id="UP000002012">
    <property type="component" value="Chromosome"/>
</dbReference>
<dbReference type="InterPro" id="IPR039426">
    <property type="entry name" value="TonB-dep_rcpt-like"/>
</dbReference>
<evidence type="ECO:0000256" key="3">
    <source>
        <dbReference type="ARBA" id="ARBA00022452"/>
    </source>
</evidence>
<sequence length="676" mass="74879" precursor="true">MRKSILALMSVCLCTFNVWASDINVQTEEVEVTATRTKKVAKEVPMSLSVVGQEEIKKSTVTSVADLLKDLPGVQLTSTGSAGIYRLSLRGESGSRALVMVDGIKISEQKSMDGAPLLIDINSIERIEVIKGPASVLYGSEAIGGAINIISKRYADKPIQGMISSTYNSGVDGISSYVTLYGSTNGFYYRGEGTKTKANNREDTDGDEIENTEFSNTNMRFLVGYQNDAFDIGIEHTSYRSNNEVSTGLEDAPTFAMDMELPVWNRRKTSVYAEYKKPIGAISKIRLDAYQQKTLKEFDNNMYMTMAMGPVTTTMESLSNTENDLITTGVNLQVDFDITDTNMLIAGVEIMKDELDVDESKKTFGAPVYSSYHSEAEQLSKAFFIHDEQMLGENFILSGGLRYTSIDSELTDTDNPSYEKNDSNDSSTVGSLALVYTGVKNTAFRALYSRGYRTPNLQQLYMGTTHGSTTPTYSNPDLDSEVSNNFEVGVRFDNKKFDADLALFYNKAKDYITTILTTRNGSDARVFTNVDEATTKGAELTTGYRIADFRPYLTGTYLHKKYETDGFSTTKNGMPETFGRAGVTYDRAFGQSAFGVDIYARYAGRAEEESSTGDVTKTGGYTTYNLQLDYTYAFESGRRFMVTAEALNINNKEYQLAMSTLEETGRHYTLKASLEF</sequence>
<feature type="signal peptide" evidence="12">
    <location>
        <begin position="1"/>
        <end position="20"/>
    </location>
</feature>
<evidence type="ECO:0000256" key="11">
    <source>
        <dbReference type="RuleBase" id="RU003357"/>
    </source>
</evidence>
<dbReference type="InParanoid" id="D4H5I5"/>
<dbReference type="Gene3D" id="2.170.130.10">
    <property type="entry name" value="TonB-dependent receptor, plug domain"/>
    <property type="match status" value="1"/>
</dbReference>
<evidence type="ECO:0000256" key="1">
    <source>
        <dbReference type="ARBA" id="ARBA00004571"/>
    </source>
</evidence>
<feature type="domain" description="TonB-dependent receptor plug" evidence="14">
    <location>
        <begin position="42"/>
        <end position="146"/>
    </location>
</feature>
<keyword evidence="2 10" id="KW-0813">Transport</keyword>
<dbReference type="AlphaFoldDB" id="D4H5I5"/>
<dbReference type="Gene3D" id="2.40.170.20">
    <property type="entry name" value="TonB-dependent receptor, beta-barrel domain"/>
    <property type="match status" value="1"/>
</dbReference>
<comment type="similarity">
    <text evidence="10 11">Belongs to the TonB-dependent receptor family.</text>
</comment>
<reference evidence="15 16" key="1">
    <citation type="journal article" date="2010" name="Stand. Genomic Sci.">
        <title>Complete genome sequence of Denitrovibrio acetiphilus type strain (N2460).</title>
        <authorList>
            <person name="Kiss H."/>
            <person name="Lang E."/>
            <person name="Lapidus A."/>
            <person name="Copeland A."/>
            <person name="Nolan M."/>
            <person name="Glavina Del Rio T."/>
            <person name="Chen F."/>
            <person name="Lucas S."/>
            <person name="Tice H."/>
            <person name="Cheng J.F."/>
            <person name="Han C."/>
            <person name="Goodwin L."/>
            <person name="Pitluck S."/>
            <person name="Liolios K."/>
            <person name="Pati A."/>
            <person name="Ivanova N."/>
            <person name="Mavromatis K."/>
            <person name="Chen A."/>
            <person name="Palaniappan K."/>
            <person name="Land M."/>
            <person name="Hauser L."/>
            <person name="Chang Y.J."/>
            <person name="Jeffries C.D."/>
            <person name="Detter J.C."/>
            <person name="Brettin T."/>
            <person name="Spring S."/>
            <person name="Rohde M."/>
            <person name="Goker M."/>
            <person name="Woyke T."/>
            <person name="Bristow J."/>
            <person name="Eisen J.A."/>
            <person name="Markowitz V."/>
            <person name="Hugenholtz P."/>
            <person name="Kyrpides N.C."/>
            <person name="Klenk H.P."/>
        </authorList>
    </citation>
    <scope>NUCLEOTIDE SEQUENCE [LARGE SCALE GENOMIC DNA]</scope>
    <source>
        <strain evidence="16">DSM 12809 / NBRC 114555 / N2460</strain>
    </source>
</reference>
<dbReference type="OrthoDB" id="9763670at2"/>
<evidence type="ECO:0000313" key="16">
    <source>
        <dbReference type="Proteomes" id="UP000002012"/>
    </source>
</evidence>
<feature type="chain" id="PRO_5003058247" evidence="12">
    <location>
        <begin position="21"/>
        <end position="676"/>
    </location>
</feature>
<gene>
    <name evidence="15" type="ordered locus">Dacet_0825</name>
</gene>
<dbReference type="Pfam" id="PF07715">
    <property type="entry name" value="Plug"/>
    <property type="match status" value="1"/>
</dbReference>
<keyword evidence="9 10" id="KW-0998">Cell outer membrane</keyword>
<dbReference type="GO" id="GO:0009279">
    <property type="term" value="C:cell outer membrane"/>
    <property type="evidence" value="ECO:0007669"/>
    <property type="project" value="UniProtKB-SubCell"/>
</dbReference>
<dbReference type="eggNOG" id="COG4771">
    <property type="taxonomic scope" value="Bacteria"/>
</dbReference>
<keyword evidence="8 15" id="KW-0675">Receptor</keyword>
<dbReference type="InterPro" id="IPR000531">
    <property type="entry name" value="Beta-barrel_TonB"/>
</dbReference>
<keyword evidence="16" id="KW-1185">Reference proteome</keyword>
<dbReference type="GO" id="GO:0015344">
    <property type="term" value="F:siderophore uptake transmembrane transporter activity"/>
    <property type="evidence" value="ECO:0007669"/>
    <property type="project" value="TreeGrafter"/>
</dbReference>
<dbReference type="FunCoup" id="D4H5I5">
    <property type="interactions" value="137"/>
</dbReference>
<dbReference type="HOGENOM" id="CLU_008287_18_5_0"/>
<dbReference type="GO" id="GO:0044718">
    <property type="term" value="P:siderophore transmembrane transport"/>
    <property type="evidence" value="ECO:0007669"/>
    <property type="project" value="TreeGrafter"/>
</dbReference>
<evidence type="ECO:0000256" key="2">
    <source>
        <dbReference type="ARBA" id="ARBA00022448"/>
    </source>
</evidence>
<dbReference type="PROSITE" id="PS52016">
    <property type="entry name" value="TONB_DEPENDENT_REC_3"/>
    <property type="match status" value="1"/>
</dbReference>
<evidence type="ECO:0000256" key="4">
    <source>
        <dbReference type="ARBA" id="ARBA00022692"/>
    </source>
</evidence>
<dbReference type="STRING" id="522772.Dacet_0825"/>
<dbReference type="Pfam" id="PF00593">
    <property type="entry name" value="TonB_dep_Rec_b-barrel"/>
    <property type="match status" value="1"/>
</dbReference>
<dbReference type="PANTHER" id="PTHR30069:SF29">
    <property type="entry name" value="HEMOGLOBIN AND HEMOGLOBIN-HAPTOGLOBIN-BINDING PROTEIN 1-RELATED"/>
    <property type="match status" value="1"/>
</dbReference>
<keyword evidence="7 10" id="KW-0472">Membrane</keyword>
<evidence type="ECO:0000256" key="10">
    <source>
        <dbReference type="PROSITE-ProRule" id="PRU01360"/>
    </source>
</evidence>
<dbReference type="EMBL" id="CP001968">
    <property type="protein sequence ID" value="ADD67605.1"/>
    <property type="molecule type" value="Genomic_DNA"/>
</dbReference>
<feature type="domain" description="TonB-dependent receptor-like beta-barrel" evidence="13">
    <location>
        <begin position="211"/>
        <end position="649"/>
    </location>
</feature>
<keyword evidence="3 10" id="KW-1134">Transmembrane beta strand</keyword>
<dbReference type="InterPro" id="IPR012910">
    <property type="entry name" value="Plug_dom"/>
</dbReference>
<accession>D4H5I5</accession>